<dbReference type="GO" id="GO:0000150">
    <property type="term" value="F:DNA strand exchange activity"/>
    <property type="evidence" value="ECO:0007669"/>
    <property type="project" value="TreeGrafter"/>
</dbReference>
<gene>
    <name evidence="9" type="ORF">BP5553_02882</name>
</gene>
<dbReference type="InterPro" id="IPR027417">
    <property type="entry name" value="P-loop_NTPase"/>
</dbReference>
<keyword evidence="6" id="KW-0539">Nucleus</keyword>
<proteinExistence type="predicted"/>
<dbReference type="PANTHER" id="PTHR22942">
    <property type="entry name" value="RECA/RAD51/RADA DNA STRAND-PAIRING FAMILY MEMBER"/>
    <property type="match status" value="1"/>
</dbReference>
<evidence type="ECO:0000256" key="1">
    <source>
        <dbReference type="ARBA" id="ARBA00004123"/>
    </source>
</evidence>
<evidence type="ECO:0000256" key="6">
    <source>
        <dbReference type="ARBA" id="ARBA00023242"/>
    </source>
</evidence>
<feature type="region of interest" description="Disordered" evidence="7">
    <location>
        <begin position="285"/>
        <end position="352"/>
    </location>
</feature>
<feature type="compositionally biased region" description="Low complexity" evidence="7">
    <location>
        <begin position="320"/>
        <end position="329"/>
    </location>
</feature>
<evidence type="ECO:0000256" key="5">
    <source>
        <dbReference type="ARBA" id="ARBA00023204"/>
    </source>
</evidence>
<dbReference type="SUPFAM" id="SSF52540">
    <property type="entry name" value="P-loop containing nucleoside triphosphate hydrolases"/>
    <property type="match status" value="1"/>
</dbReference>
<evidence type="ECO:0000259" key="8">
    <source>
        <dbReference type="PROSITE" id="PS50162"/>
    </source>
</evidence>
<evidence type="ECO:0000256" key="4">
    <source>
        <dbReference type="ARBA" id="ARBA00022840"/>
    </source>
</evidence>
<dbReference type="GO" id="GO:0003697">
    <property type="term" value="F:single-stranded DNA binding"/>
    <property type="evidence" value="ECO:0007669"/>
    <property type="project" value="TreeGrafter"/>
</dbReference>
<keyword evidence="2" id="KW-0547">Nucleotide-binding</keyword>
<feature type="compositionally biased region" description="Polar residues" evidence="7">
    <location>
        <begin position="302"/>
        <end position="319"/>
    </location>
</feature>
<evidence type="ECO:0000313" key="10">
    <source>
        <dbReference type="Proteomes" id="UP000254866"/>
    </source>
</evidence>
<reference evidence="9 10" key="1">
    <citation type="journal article" date="2018" name="IMA Fungus">
        <title>IMA Genome-F 9: Draft genome sequence of Annulohypoxylon stygium, Aspergillus mulundensis, Berkeleyomyces basicola (syn. Thielaviopsis basicola), Ceratocystis smalleyi, two Cercospora beticola strains, Coleophoma cylindrospora, Fusarium fracticaudum, Phialophora cf. hyalina, and Morchella septimelata.</title>
        <authorList>
            <person name="Wingfield B.D."/>
            <person name="Bills G.F."/>
            <person name="Dong Y."/>
            <person name="Huang W."/>
            <person name="Nel W.J."/>
            <person name="Swalarsk-Parry B.S."/>
            <person name="Vaghefi N."/>
            <person name="Wilken P.M."/>
            <person name="An Z."/>
            <person name="de Beer Z.W."/>
            <person name="De Vos L."/>
            <person name="Chen L."/>
            <person name="Duong T.A."/>
            <person name="Gao Y."/>
            <person name="Hammerbacher A."/>
            <person name="Kikkert J.R."/>
            <person name="Li Y."/>
            <person name="Li H."/>
            <person name="Li K."/>
            <person name="Li Q."/>
            <person name="Liu X."/>
            <person name="Ma X."/>
            <person name="Naidoo K."/>
            <person name="Pethybridge S.J."/>
            <person name="Sun J."/>
            <person name="Steenkamp E.T."/>
            <person name="van der Nest M.A."/>
            <person name="van Wyk S."/>
            <person name="Wingfield M.J."/>
            <person name="Xiong C."/>
            <person name="Yue Q."/>
            <person name="Zhang X."/>
        </authorList>
    </citation>
    <scope>NUCLEOTIDE SEQUENCE [LARGE SCALE GENOMIC DNA]</scope>
    <source>
        <strain evidence="9 10">BP 5553</strain>
    </source>
</reference>
<keyword evidence="3" id="KW-0227">DNA damage</keyword>
<dbReference type="SMART" id="SM00382">
    <property type="entry name" value="AAA"/>
    <property type="match status" value="1"/>
</dbReference>
<dbReference type="RefSeq" id="XP_031871198.1">
    <property type="nucleotide sequence ID" value="XM_032011505.1"/>
</dbReference>
<dbReference type="EMBL" id="NPIC01000002">
    <property type="protein sequence ID" value="RDL38542.1"/>
    <property type="molecule type" value="Genomic_DNA"/>
</dbReference>
<feature type="compositionally biased region" description="Pro residues" evidence="7">
    <location>
        <begin position="330"/>
        <end position="345"/>
    </location>
</feature>
<dbReference type="Pfam" id="PF08423">
    <property type="entry name" value="Rad51"/>
    <property type="match status" value="1"/>
</dbReference>
<dbReference type="GO" id="GO:0005524">
    <property type="term" value="F:ATP binding"/>
    <property type="evidence" value="ECO:0007669"/>
    <property type="project" value="UniProtKB-KW"/>
</dbReference>
<dbReference type="GO" id="GO:0000730">
    <property type="term" value="P:DNA recombinase assembly"/>
    <property type="evidence" value="ECO:0007669"/>
    <property type="project" value="TreeGrafter"/>
</dbReference>
<dbReference type="GO" id="GO:0006312">
    <property type="term" value="P:mitotic recombination"/>
    <property type="evidence" value="ECO:0007669"/>
    <property type="project" value="TreeGrafter"/>
</dbReference>
<dbReference type="CDD" id="cd19491">
    <property type="entry name" value="XRCC3"/>
    <property type="match status" value="1"/>
</dbReference>
<dbReference type="STRING" id="2656787.A0A370TSM9"/>
<dbReference type="InterPro" id="IPR013632">
    <property type="entry name" value="Rad51_C"/>
</dbReference>
<dbReference type="GO" id="GO:0061982">
    <property type="term" value="P:meiosis I cell cycle process"/>
    <property type="evidence" value="ECO:0007669"/>
    <property type="project" value="UniProtKB-ARBA"/>
</dbReference>
<comment type="subcellular location">
    <subcellularLocation>
        <location evidence="1">Nucleus</location>
    </subcellularLocation>
</comment>
<dbReference type="OrthoDB" id="1861185at2759"/>
<sequence length="475" mass="51242">MTDLTTVLPGFPTQQYVRLLPSLEKHCVTTADLLTQDWIEIAKRAQLPLLDVKRLCNAVLDALQLDLGIGAVEDGDRTQESHNSRLRKSGRDLVDSWNTISTLDDDLDRALGGGIPAGYITEVTGESGAGKTQFLLTLLLSAQLPQPLGLSSPTLYISTESALPITRLSQLLRTHPTLASLEPKPSLDAVISIATPDLESQDHILRYQVPVAIRRHGIRLIILDSVAANYRAEFERPSAGGGHTNGANMAQRSADLVKLGQLLRDIAREHNIVVVVANQVADRFSSAGSSTADGSSPVLYRNPTQSSPLARRSAGTTVLPSSAPTSSASHPPPSTPHTPFAPTPDPMSLDHQQRWFTGWGDDLHASRNLKTPSLGLIWTTQIACRIALIKKPVYGPGLAADEENEAGELVLRRWRRWMKVVFAPHAKASGPRLRDAVEFEIRGDGVRAVEKVEKVGEGGDDGDGDGDGDVDSLPV</sequence>
<dbReference type="InterPro" id="IPR047348">
    <property type="entry name" value="XRCC3-like_C"/>
</dbReference>
<keyword evidence="10" id="KW-1185">Reference proteome</keyword>
<dbReference type="InterPro" id="IPR020588">
    <property type="entry name" value="RecA_ATP-bd"/>
</dbReference>
<evidence type="ECO:0000256" key="7">
    <source>
        <dbReference type="SAM" id="MobiDB-lite"/>
    </source>
</evidence>
<dbReference type="GO" id="GO:0042148">
    <property type="term" value="P:DNA strand invasion"/>
    <property type="evidence" value="ECO:0007669"/>
    <property type="project" value="TreeGrafter"/>
</dbReference>
<dbReference type="InterPro" id="IPR003593">
    <property type="entry name" value="AAA+_ATPase"/>
</dbReference>
<evidence type="ECO:0000256" key="3">
    <source>
        <dbReference type="ARBA" id="ARBA00022763"/>
    </source>
</evidence>
<feature type="compositionally biased region" description="Low complexity" evidence="7">
    <location>
        <begin position="285"/>
        <end position="296"/>
    </location>
</feature>
<dbReference type="GeneID" id="43595731"/>
<evidence type="ECO:0000313" key="9">
    <source>
        <dbReference type="EMBL" id="RDL38542.1"/>
    </source>
</evidence>
<organism evidence="9 10">
    <name type="scientific">Venustampulla echinocandica</name>
    <dbReference type="NCBI Taxonomy" id="2656787"/>
    <lineage>
        <taxon>Eukaryota</taxon>
        <taxon>Fungi</taxon>
        <taxon>Dikarya</taxon>
        <taxon>Ascomycota</taxon>
        <taxon>Pezizomycotina</taxon>
        <taxon>Leotiomycetes</taxon>
        <taxon>Helotiales</taxon>
        <taxon>Pleuroascaceae</taxon>
        <taxon>Venustampulla</taxon>
    </lineage>
</organism>
<keyword evidence="4" id="KW-0067">ATP-binding</keyword>
<dbReference type="AlphaFoldDB" id="A0A370TSM9"/>
<name>A0A370TSM9_9HELO</name>
<feature type="region of interest" description="Disordered" evidence="7">
    <location>
        <begin position="450"/>
        <end position="475"/>
    </location>
</feature>
<feature type="domain" description="RecA family profile 1" evidence="8">
    <location>
        <begin position="96"/>
        <end position="280"/>
    </location>
</feature>
<dbReference type="GO" id="GO:0140664">
    <property type="term" value="F:ATP-dependent DNA damage sensor activity"/>
    <property type="evidence" value="ECO:0007669"/>
    <property type="project" value="InterPro"/>
</dbReference>
<dbReference type="Proteomes" id="UP000254866">
    <property type="component" value="Unassembled WGS sequence"/>
</dbReference>
<dbReference type="Gene3D" id="3.40.50.300">
    <property type="entry name" value="P-loop containing nucleotide triphosphate hydrolases"/>
    <property type="match status" value="1"/>
</dbReference>
<dbReference type="GO" id="GO:0003690">
    <property type="term" value="F:double-stranded DNA binding"/>
    <property type="evidence" value="ECO:0007669"/>
    <property type="project" value="TreeGrafter"/>
</dbReference>
<dbReference type="PROSITE" id="PS50162">
    <property type="entry name" value="RECA_2"/>
    <property type="match status" value="1"/>
</dbReference>
<feature type="compositionally biased region" description="Acidic residues" evidence="7">
    <location>
        <begin position="458"/>
        <end position="475"/>
    </location>
</feature>
<comment type="caution">
    <text evidence="9">The sequence shown here is derived from an EMBL/GenBank/DDBJ whole genome shotgun (WGS) entry which is preliminary data.</text>
</comment>
<keyword evidence="5" id="KW-0234">DNA repair</keyword>
<accession>A0A370TSM9</accession>
<protein>
    <recommendedName>
        <fullName evidence="8">RecA family profile 1 domain-containing protein</fullName>
    </recommendedName>
</protein>
<evidence type="ECO:0000256" key="2">
    <source>
        <dbReference type="ARBA" id="ARBA00022741"/>
    </source>
</evidence>
<dbReference type="PANTHER" id="PTHR22942:SF66">
    <property type="entry name" value="RE19845P"/>
    <property type="match status" value="1"/>
</dbReference>
<dbReference type="GO" id="GO:0005634">
    <property type="term" value="C:nucleus"/>
    <property type="evidence" value="ECO:0007669"/>
    <property type="project" value="UniProtKB-SubCell"/>
</dbReference>